<feature type="domain" description="FAD-dependent oxidoreductase 2 FAD-binding" evidence="9">
    <location>
        <begin position="8"/>
        <end position="543"/>
    </location>
</feature>
<evidence type="ECO:0000259" key="9">
    <source>
        <dbReference type="Pfam" id="PF00890"/>
    </source>
</evidence>
<name>A0A9E5MM28_9GAMM</name>
<keyword evidence="11" id="KW-1185">Reference proteome</keyword>
<evidence type="ECO:0000313" key="11">
    <source>
        <dbReference type="Proteomes" id="UP000787472"/>
    </source>
</evidence>
<evidence type="ECO:0000256" key="4">
    <source>
        <dbReference type="ARBA" id="ARBA00023002"/>
    </source>
</evidence>
<dbReference type="PRINTS" id="PR00411">
    <property type="entry name" value="PNDRDTASEI"/>
</dbReference>
<comment type="catalytic activity">
    <reaction evidence="5">
        <text>a 3-oxosteroid + A = a 3-oxo-Delta(1)-steroid + AH2</text>
        <dbReference type="Rhea" id="RHEA:13329"/>
        <dbReference type="ChEBI" id="CHEBI:13193"/>
        <dbReference type="ChEBI" id="CHEBI:17499"/>
        <dbReference type="ChEBI" id="CHEBI:20156"/>
        <dbReference type="ChEBI" id="CHEBI:47788"/>
        <dbReference type="EC" id="1.3.99.4"/>
    </reaction>
</comment>
<evidence type="ECO:0000256" key="8">
    <source>
        <dbReference type="ARBA" id="ARBA00069709"/>
    </source>
</evidence>
<dbReference type="PANTHER" id="PTHR43400">
    <property type="entry name" value="FUMARATE REDUCTASE"/>
    <property type="match status" value="1"/>
</dbReference>
<dbReference type="EMBL" id="JAAONZ010000007">
    <property type="protein sequence ID" value="NHO66113.1"/>
    <property type="molecule type" value="Genomic_DNA"/>
</dbReference>
<dbReference type="RefSeq" id="WP_167186342.1">
    <property type="nucleotide sequence ID" value="NZ_JAAONZ010000007.1"/>
</dbReference>
<evidence type="ECO:0000256" key="5">
    <source>
        <dbReference type="ARBA" id="ARBA00051951"/>
    </source>
</evidence>
<sequence length="574" mass="62990">MTETTTYDVIVVGSGAGGMTAALRAFDQGLSVLLIEKSELYGGTSAMSGGGIWIPNHGKPSSVQDCYDEAFTYMRGLVEPCVSDERIHTYLTKAPVMLRYLEAHTHARFDPQDSYCDYYPDRPGGKSGGRTLDPAPYDGALLDDEMARLRPSHVQTVVMGRYTLTMAEARKVFSKASGWMSLMLKVVAQYWLDWPQRRRSSRSRRLVLGNALVGRLRHSMLDRNIPLWLNTALEELLYEAGRCTGVRVQKNGQPLTLMARKGVILAAGGFERNQAMRDQYLPQPSSIDWSAGNPANTGDAIRAGQKLGAHTDLMAHAWWGPAVKVEQEPLARILFVEKSLPSLIFVNRDGKRFSNEAAPYQNYGASAYTGLEEEGNAVPAYAIFDSQYRKKYLFGPMLQSEVTPDALLPKHLKDNFYHKADSLEALAATLGLPVQNLRQTVDRFNRMAKAGEDTDFHKGGNLHDQYYGDASHSPNPCLGTLSKAPFYAVKVYPGDLGTKGGLLTDTHARVLHENGEVINGLYAIGNCSASVMGSTYPGAGSTLGPAMTFGYLAANHLADCKQEEQLDPREAMSA</sequence>
<protein>
    <recommendedName>
        <fullName evidence="8">3-oxosteroid 1-dehydrogenase</fullName>
        <ecNumber evidence="7">1.3.99.4</ecNumber>
    </recommendedName>
</protein>
<dbReference type="EC" id="1.3.99.4" evidence="7"/>
<dbReference type="PANTHER" id="PTHR43400:SF10">
    <property type="entry name" value="3-OXOSTEROID 1-DEHYDROGENASE"/>
    <property type="match status" value="1"/>
</dbReference>
<evidence type="ECO:0000256" key="2">
    <source>
        <dbReference type="ARBA" id="ARBA00022630"/>
    </source>
</evidence>
<dbReference type="InterPro" id="IPR003953">
    <property type="entry name" value="FAD-dep_OxRdtase_2_FAD-bd"/>
</dbReference>
<evidence type="ECO:0000313" key="10">
    <source>
        <dbReference type="EMBL" id="NHO66113.1"/>
    </source>
</evidence>
<accession>A0A9E5MM28</accession>
<dbReference type="InterPro" id="IPR027477">
    <property type="entry name" value="Succ_DH/fumarate_Rdtase_cat_sf"/>
</dbReference>
<evidence type="ECO:0000256" key="1">
    <source>
        <dbReference type="ARBA" id="ARBA00001974"/>
    </source>
</evidence>
<dbReference type="InterPro" id="IPR050315">
    <property type="entry name" value="FAD-oxidoreductase_2"/>
</dbReference>
<comment type="similarity">
    <text evidence="6">Belongs to the FAD-dependent oxidoreductase 2 family. 3-oxosteroid dehydrogenase subfamily.</text>
</comment>
<organism evidence="10 11">
    <name type="scientific">Pseudomaricurvus hydrocarbonicus</name>
    <dbReference type="NCBI Taxonomy" id="1470433"/>
    <lineage>
        <taxon>Bacteria</taxon>
        <taxon>Pseudomonadati</taxon>
        <taxon>Pseudomonadota</taxon>
        <taxon>Gammaproteobacteria</taxon>
        <taxon>Cellvibrionales</taxon>
        <taxon>Cellvibrionaceae</taxon>
        <taxon>Pseudomaricurvus</taxon>
    </lineage>
</organism>
<evidence type="ECO:0000256" key="6">
    <source>
        <dbReference type="ARBA" id="ARBA00061147"/>
    </source>
</evidence>
<dbReference type="Proteomes" id="UP000787472">
    <property type="component" value="Unassembled WGS sequence"/>
</dbReference>
<dbReference type="SUPFAM" id="SSF51905">
    <property type="entry name" value="FAD/NAD(P)-binding domain"/>
    <property type="match status" value="1"/>
</dbReference>
<keyword evidence="2" id="KW-0285">Flavoprotein</keyword>
<gene>
    <name evidence="10" type="ORF">G8770_11205</name>
</gene>
<dbReference type="AlphaFoldDB" id="A0A9E5MM28"/>
<reference evidence="10" key="1">
    <citation type="submission" date="2020-03" db="EMBL/GenBank/DDBJ databases">
        <authorList>
            <person name="Guo F."/>
        </authorList>
    </citation>
    <scope>NUCLEOTIDE SEQUENCE</scope>
    <source>
        <strain evidence="10">JCM 30134</strain>
    </source>
</reference>
<dbReference type="InterPro" id="IPR036188">
    <property type="entry name" value="FAD/NAD-bd_sf"/>
</dbReference>
<dbReference type="FunFam" id="3.50.50.60:FF:000208">
    <property type="entry name" value="3-ketosteroid dehydrogenase"/>
    <property type="match status" value="1"/>
</dbReference>
<proteinExistence type="inferred from homology"/>
<dbReference type="FunFam" id="3.50.50.60:FF:000240">
    <property type="entry name" value="3-ketosteroid-delta-1-dehydrogenase"/>
    <property type="match status" value="1"/>
</dbReference>
<evidence type="ECO:0000256" key="3">
    <source>
        <dbReference type="ARBA" id="ARBA00022827"/>
    </source>
</evidence>
<dbReference type="Pfam" id="PF00890">
    <property type="entry name" value="FAD_binding_2"/>
    <property type="match status" value="1"/>
</dbReference>
<dbReference type="SUPFAM" id="SSF56425">
    <property type="entry name" value="Succinate dehydrogenase/fumarate reductase flavoprotein, catalytic domain"/>
    <property type="match status" value="1"/>
</dbReference>
<dbReference type="GO" id="GO:0047571">
    <property type="term" value="F:3-oxosteroid 1-dehydrogenase activity"/>
    <property type="evidence" value="ECO:0007669"/>
    <property type="project" value="UniProtKB-EC"/>
</dbReference>
<evidence type="ECO:0000256" key="7">
    <source>
        <dbReference type="ARBA" id="ARBA00066536"/>
    </source>
</evidence>
<keyword evidence="3" id="KW-0274">FAD</keyword>
<dbReference type="Gene3D" id="3.50.50.60">
    <property type="entry name" value="FAD/NAD(P)-binding domain"/>
    <property type="match status" value="2"/>
</dbReference>
<comment type="cofactor">
    <cofactor evidence="1">
        <name>FAD</name>
        <dbReference type="ChEBI" id="CHEBI:57692"/>
    </cofactor>
</comment>
<dbReference type="GO" id="GO:0008202">
    <property type="term" value="P:steroid metabolic process"/>
    <property type="evidence" value="ECO:0007669"/>
    <property type="project" value="UniProtKB-ARBA"/>
</dbReference>
<keyword evidence="4" id="KW-0560">Oxidoreductase</keyword>
<comment type="caution">
    <text evidence="10">The sequence shown here is derived from an EMBL/GenBank/DDBJ whole genome shotgun (WGS) entry which is preliminary data.</text>
</comment>